<evidence type="ECO:0000259" key="3">
    <source>
        <dbReference type="PROSITE" id="PS50048"/>
    </source>
</evidence>
<dbReference type="PROSITE" id="PS50048">
    <property type="entry name" value="ZN2_CY6_FUNGAL_2"/>
    <property type="match status" value="1"/>
</dbReference>
<dbReference type="InterPro" id="IPR001138">
    <property type="entry name" value="Zn2Cys6_DnaBD"/>
</dbReference>
<gene>
    <name evidence="4" type="ORF">K505DRAFT_200480</name>
</gene>
<feature type="domain" description="Zn(2)-C6 fungal-type" evidence="3">
    <location>
        <begin position="253"/>
        <end position="287"/>
    </location>
</feature>
<evidence type="ECO:0000313" key="4">
    <source>
        <dbReference type="EMBL" id="KAF2792537.1"/>
    </source>
</evidence>
<feature type="region of interest" description="Disordered" evidence="2">
    <location>
        <begin position="298"/>
        <end position="317"/>
    </location>
</feature>
<keyword evidence="5" id="KW-1185">Reference proteome</keyword>
<keyword evidence="1" id="KW-0539">Nucleus</keyword>
<accession>A0A6A6X9T6</accession>
<evidence type="ECO:0000313" key="5">
    <source>
        <dbReference type="Proteomes" id="UP000799757"/>
    </source>
</evidence>
<dbReference type="OrthoDB" id="5303703at2759"/>
<organism evidence="4 5">
    <name type="scientific">Melanomma pulvis-pyrius CBS 109.77</name>
    <dbReference type="NCBI Taxonomy" id="1314802"/>
    <lineage>
        <taxon>Eukaryota</taxon>
        <taxon>Fungi</taxon>
        <taxon>Dikarya</taxon>
        <taxon>Ascomycota</taxon>
        <taxon>Pezizomycotina</taxon>
        <taxon>Dothideomycetes</taxon>
        <taxon>Pleosporomycetidae</taxon>
        <taxon>Pleosporales</taxon>
        <taxon>Melanommataceae</taxon>
        <taxon>Melanomma</taxon>
    </lineage>
</organism>
<proteinExistence type="predicted"/>
<dbReference type="AlphaFoldDB" id="A0A6A6X9T6"/>
<dbReference type="GO" id="GO:0000981">
    <property type="term" value="F:DNA-binding transcription factor activity, RNA polymerase II-specific"/>
    <property type="evidence" value="ECO:0007669"/>
    <property type="project" value="InterPro"/>
</dbReference>
<sequence>IQPLDQAYYELRKNVNREVESTHLDLDQTGNYDPQEEVKQKALLLNKAKARKKKAKKPTTPKQKIRKYIVRLPFKAIGNVLNVTDGEQNWPDDWSVLDSDQELEMKERQKHRNLRVPKPRGYKRQVPIPDPAGKLDDLTGHPMARGCKDCRKVGRGCSMVKNGEWPCAECEEDGIDCYPIIEPKIKGKCQRCEELGEDNFCSFEELGEEQGDMCDQCFDTGYDDCIAPPAPGYKAERVDLDLILYGPGRKWLQCTHCRQQGKRCSLKKMTEKPPCKGCRRKKIACTFYDVVTRETSVKGKKKATLPPEDEDSYQAGPSKDSYGAFTPVAPGSDFFSPEDLLDLEEEDEDEFVREPTPEAEMEDAQGRRGILTKINTCFAHPIKFDLFTETSECSFCEMPMFGFVGHFEKTVHVLKWHNEIGYGEMAAGHLEEHGPTSMCEQCIMSRVQVVYCPDPGHVIELIDDSTAINDHDDAMDALIEAKTGSMEYFYQLQRWCSMCFSLASFKCCNEQPSLLGTSTEEVMQDGCGLRLCVSCETRLREEFEGETSALAAALDMEPKWKEDDIERKDNPPRADVGFLVKDGLLM</sequence>
<dbReference type="EMBL" id="MU001965">
    <property type="protein sequence ID" value="KAF2792537.1"/>
    <property type="molecule type" value="Genomic_DNA"/>
</dbReference>
<evidence type="ECO:0000256" key="2">
    <source>
        <dbReference type="SAM" id="MobiDB-lite"/>
    </source>
</evidence>
<dbReference type="GO" id="GO:0008270">
    <property type="term" value="F:zinc ion binding"/>
    <property type="evidence" value="ECO:0007669"/>
    <property type="project" value="InterPro"/>
</dbReference>
<feature type="non-terminal residue" evidence="4">
    <location>
        <position position="1"/>
    </location>
</feature>
<dbReference type="SMART" id="SM00066">
    <property type="entry name" value="GAL4"/>
    <property type="match status" value="2"/>
</dbReference>
<protein>
    <recommendedName>
        <fullName evidence="3">Zn(2)-C6 fungal-type domain-containing protein</fullName>
    </recommendedName>
</protein>
<reference evidence="4" key="1">
    <citation type="journal article" date="2020" name="Stud. Mycol.">
        <title>101 Dothideomycetes genomes: a test case for predicting lifestyles and emergence of pathogens.</title>
        <authorList>
            <person name="Haridas S."/>
            <person name="Albert R."/>
            <person name="Binder M."/>
            <person name="Bloem J."/>
            <person name="Labutti K."/>
            <person name="Salamov A."/>
            <person name="Andreopoulos B."/>
            <person name="Baker S."/>
            <person name="Barry K."/>
            <person name="Bills G."/>
            <person name="Bluhm B."/>
            <person name="Cannon C."/>
            <person name="Castanera R."/>
            <person name="Culley D."/>
            <person name="Daum C."/>
            <person name="Ezra D."/>
            <person name="Gonzalez J."/>
            <person name="Henrissat B."/>
            <person name="Kuo A."/>
            <person name="Liang C."/>
            <person name="Lipzen A."/>
            <person name="Lutzoni F."/>
            <person name="Magnuson J."/>
            <person name="Mondo S."/>
            <person name="Nolan M."/>
            <person name="Ohm R."/>
            <person name="Pangilinan J."/>
            <person name="Park H.-J."/>
            <person name="Ramirez L."/>
            <person name="Alfaro M."/>
            <person name="Sun H."/>
            <person name="Tritt A."/>
            <person name="Yoshinaga Y."/>
            <person name="Zwiers L.-H."/>
            <person name="Turgeon B."/>
            <person name="Goodwin S."/>
            <person name="Spatafora J."/>
            <person name="Crous P."/>
            <person name="Grigoriev I."/>
        </authorList>
    </citation>
    <scope>NUCLEOTIDE SEQUENCE</scope>
    <source>
        <strain evidence="4">CBS 109.77</strain>
    </source>
</reference>
<feature type="non-terminal residue" evidence="4">
    <location>
        <position position="586"/>
    </location>
</feature>
<dbReference type="Proteomes" id="UP000799757">
    <property type="component" value="Unassembled WGS sequence"/>
</dbReference>
<name>A0A6A6X9T6_9PLEO</name>
<evidence type="ECO:0000256" key="1">
    <source>
        <dbReference type="ARBA" id="ARBA00023242"/>
    </source>
</evidence>
<dbReference type="CDD" id="cd00067">
    <property type="entry name" value="GAL4"/>
    <property type="match status" value="1"/>
</dbReference>